<gene>
    <name evidence="1" type="ordered locus">Rumal_0913</name>
</gene>
<protein>
    <recommendedName>
        <fullName evidence="3">Lipoprotein</fullName>
    </recommendedName>
</protein>
<organism evidence="1 2">
    <name type="scientific">Ruminococcus albus (strain ATCC 27210 / DSM 20455 / JCM 14654 / NCDO 2250 / 7)</name>
    <dbReference type="NCBI Taxonomy" id="697329"/>
    <lineage>
        <taxon>Bacteria</taxon>
        <taxon>Bacillati</taxon>
        <taxon>Bacillota</taxon>
        <taxon>Clostridia</taxon>
        <taxon>Eubacteriales</taxon>
        <taxon>Oscillospiraceae</taxon>
        <taxon>Ruminococcus</taxon>
    </lineage>
</organism>
<evidence type="ECO:0008006" key="3">
    <source>
        <dbReference type="Google" id="ProtNLM"/>
    </source>
</evidence>
<name>E6UB89_RUMA7</name>
<dbReference type="RefSeq" id="WP_013497617.1">
    <property type="nucleotide sequence ID" value="NC_014833.1"/>
</dbReference>
<dbReference type="AlphaFoldDB" id="E6UB89"/>
<evidence type="ECO:0000313" key="1">
    <source>
        <dbReference type="EMBL" id="ADU21439.1"/>
    </source>
</evidence>
<reference evidence="1 2" key="1">
    <citation type="journal article" date="2011" name="J. Bacteriol.">
        <title>Complete genome of the cellulolytic ruminal bacterium Ruminococcus albus 7.</title>
        <authorList>
            <person name="Suen G."/>
            <person name="Stevenson D.M."/>
            <person name="Bruce D.C."/>
            <person name="Chertkov O."/>
            <person name="Copeland A."/>
            <person name="Cheng J.F."/>
            <person name="Detter C."/>
            <person name="Detter J.C."/>
            <person name="Goodwin L.A."/>
            <person name="Han C.S."/>
            <person name="Hauser L.J."/>
            <person name="Ivanova N.N."/>
            <person name="Kyrpides N.C."/>
            <person name="Land M.L."/>
            <person name="Lapidus A."/>
            <person name="Lucas S."/>
            <person name="Ovchinnikova G."/>
            <person name="Pitluck S."/>
            <person name="Tapia R."/>
            <person name="Woyke T."/>
            <person name="Boyum J."/>
            <person name="Mead D."/>
            <person name="Weimer P.J."/>
        </authorList>
    </citation>
    <scope>NUCLEOTIDE SEQUENCE [LARGE SCALE GENOMIC DNA]</scope>
    <source>
        <strain evidence="2">ATCC 27210 / DSM 20455 / JCM 14654 / NCDO 2250 / 7</strain>
    </source>
</reference>
<dbReference type="Proteomes" id="UP000006919">
    <property type="component" value="Chromosome"/>
</dbReference>
<dbReference type="OrthoDB" id="1817518at2"/>
<dbReference type="EMBL" id="CP002403">
    <property type="protein sequence ID" value="ADU21439.1"/>
    <property type="molecule type" value="Genomic_DNA"/>
</dbReference>
<accession>E6UB89</accession>
<evidence type="ECO:0000313" key="2">
    <source>
        <dbReference type="Proteomes" id="UP000006919"/>
    </source>
</evidence>
<proteinExistence type="predicted"/>
<dbReference type="KEGG" id="ral:Rumal_0913"/>
<sequence length="284" mass="31697" precursor="true">MDIFRIIKQGLAVSAAVVIAAAVSSCADKSRYNSKVHINEALRYMNQKYHAEFTVEEENPAADKDDEGYVDIYVSCKQLGDIRIRVSSSDGKTFLDDLVPKKYEHQAQSDIQLAAKTAFTGDKPKVMLSLNEENEMADRTLPADTTYEDFMLSGALGLVEVYTDDSDAPLEDYRKLVDLMASNNMNCLPSVYYFTDNSYENITRDAPAKVYDGNDKKLGHIRIKNDACILDEDFDGELMIDDLYALDTDAVYLQLFPADNEDTAAYDAMFVPHESTSGSESGKE</sequence>
<dbReference type="HOGENOM" id="CLU_979647_0_0_9"/>
<dbReference type="STRING" id="697329.Rumal_0913"/>
<dbReference type="PROSITE" id="PS51257">
    <property type="entry name" value="PROKAR_LIPOPROTEIN"/>
    <property type="match status" value="1"/>
</dbReference>